<feature type="region of interest" description="Disordered" evidence="1">
    <location>
        <begin position="133"/>
        <end position="155"/>
    </location>
</feature>
<proteinExistence type="predicted"/>
<dbReference type="EMBL" id="CP124755">
    <property type="protein sequence ID" value="WGZ92202.1"/>
    <property type="molecule type" value="Genomic_DNA"/>
</dbReference>
<accession>A0AA95H7D5</accession>
<dbReference type="Proteomes" id="UP001300672">
    <property type="component" value="Chromosome"/>
</dbReference>
<evidence type="ECO:0000313" key="2">
    <source>
        <dbReference type="EMBL" id="WGZ92202.1"/>
    </source>
</evidence>
<reference evidence="2" key="2">
    <citation type="submission" date="2023-04" db="EMBL/GenBank/DDBJ databases">
        <authorList>
            <person name="Beletskiy A.V."/>
            <person name="Mardanov A.V."/>
            <person name="Ravin N.V."/>
        </authorList>
    </citation>
    <scope>NUCLEOTIDE SEQUENCE</scope>
    <source>
        <strain evidence="2">GKL-01</strain>
    </source>
</reference>
<name>A0AA95H7D5_9GAMM</name>
<evidence type="ECO:0000256" key="1">
    <source>
        <dbReference type="SAM" id="MobiDB-lite"/>
    </source>
</evidence>
<dbReference type="AlphaFoldDB" id="A0AA95H7D5"/>
<protein>
    <submittedName>
        <fullName evidence="2">Uncharacterized protein</fullName>
    </submittedName>
</protein>
<organism evidence="2">
    <name type="scientific">Candidatus Thiocaldithrix dubininis</name>
    <dbReference type="NCBI Taxonomy" id="3080823"/>
    <lineage>
        <taxon>Bacteria</taxon>
        <taxon>Pseudomonadati</taxon>
        <taxon>Pseudomonadota</taxon>
        <taxon>Gammaproteobacteria</taxon>
        <taxon>Thiotrichales</taxon>
        <taxon>Thiotrichaceae</taxon>
        <taxon>Candidatus Thiocaldithrix</taxon>
    </lineage>
</organism>
<gene>
    <name evidence="2" type="ORF">QJT80_06885</name>
</gene>
<sequence>MTGNKNYYASKQSTNTVNFSFPYNGEQHGTLMLRHKNGVPEVMLSIVKGQFLCGIDGCAVMVRFDEDEPVTLSAGESSSHESTVLFIHSAPDFITRLLTAKRVRIAATVYQEGTPYFEFDVSDFNANQYRPDLKLTNNSTSKTNDSPKTTTETADHLQPNWCKKAKSKAEIIICQDEAGARTAIALDDAWDNYQVLHNAEDIQKMREQLKTWNKSEFQPCENLICVEEVYKKMQSKLDAANKFPANFKSDYPFVGIKGFNFFGGTGTGQTIIISPQGKVKIKSYGTQTLPSDDFEGNYKDMPYTIRGNMIYDLKEVKTIKACDALPKAEKTCSSELF</sequence>
<dbReference type="KEGG" id="tdu:QJT80_06885"/>
<reference evidence="2" key="1">
    <citation type="journal article" date="2023" name="Int. J. Mol. Sci.">
        <title>Metagenomics Revealed a New Genus 'Candidatus Thiocaldithrix dubininis' gen. nov., sp. nov. and a New Species 'Candidatus Thiothrix putei' sp. nov. in the Family Thiotrichaceae, Some Members of Which Have Traits of Both Na+- and H+-Motive Energetics.</title>
        <authorList>
            <person name="Ravin N.V."/>
            <person name="Muntyan M.S."/>
            <person name="Smolyakov D.D."/>
            <person name="Rudenko T.S."/>
            <person name="Beletsky A.V."/>
            <person name="Mardanov A.V."/>
            <person name="Grabovich M.Y."/>
        </authorList>
    </citation>
    <scope>NUCLEOTIDE SEQUENCE</scope>
    <source>
        <strain evidence="2">GKL-01</strain>
    </source>
</reference>
<feature type="compositionally biased region" description="Polar residues" evidence="1">
    <location>
        <begin position="135"/>
        <end position="152"/>
    </location>
</feature>